<dbReference type="SMART" id="SM00052">
    <property type="entry name" value="EAL"/>
    <property type="match status" value="1"/>
</dbReference>
<dbReference type="SUPFAM" id="SSF52172">
    <property type="entry name" value="CheY-like"/>
    <property type="match status" value="1"/>
</dbReference>
<evidence type="ECO:0000259" key="2">
    <source>
        <dbReference type="PROSITE" id="PS50883"/>
    </source>
</evidence>
<gene>
    <name evidence="4" type="primary">gmr_2</name>
    <name evidence="4" type="ORF">Pla133_51970</name>
</gene>
<dbReference type="PROSITE" id="PS50883">
    <property type="entry name" value="EAL"/>
    <property type="match status" value="1"/>
</dbReference>
<organism evidence="4 5">
    <name type="scientific">Engelhardtia mirabilis</name>
    <dbReference type="NCBI Taxonomy" id="2528011"/>
    <lineage>
        <taxon>Bacteria</taxon>
        <taxon>Pseudomonadati</taxon>
        <taxon>Planctomycetota</taxon>
        <taxon>Planctomycetia</taxon>
        <taxon>Planctomycetia incertae sedis</taxon>
        <taxon>Engelhardtia</taxon>
    </lineage>
</organism>
<dbReference type="SMART" id="SM00091">
    <property type="entry name" value="PAS"/>
    <property type="match status" value="1"/>
</dbReference>
<dbReference type="InterPro" id="IPR043128">
    <property type="entry name" value="Rev_trsase/Diguanyl_cyclase"/>
</dbReference>
<dbReference type="InterPro" id="IPR000160">
    <property type="entry name" value="GGDEF_dom"/>
</dbReference>
<dbReference type="KEGG" id="pbap:Pla133_51970"/>
<dbReference type="InterPro" id="IPR013655">
    <property type="entry name" value="PAS_fold_3"/>
</dbReference>
<dbReference type="GO" id="GO:0071111">
    <property type="term" value="F:cyclic-guanylate-specific phosphodiesterase activity"/>
    <property type="evidence" value="ECO:0007669"/>
    <property type="project" value="UniProtKB-EC"/>
</dbReference>
<protein>
    <submittedName>
        <fullName evidence="4">Cyclic di-GMP phosphodiesterase Gmr</fullName>
        <ecNumber evidence="4">3.1.4.52</ecNumber>
    </submittedName>
</protein>
<feature type="domain" description="EAL" evidence="2">
    <location>
        <begin position="428"/>
        <end position="677"/>
    </location>
</feature>
<dbReference type="SUPFAM" id="SSF55785">
    <property type="entry name" value="PYP-like sensor domain (PAS domain)"/>
    <property type="match status" value="1"/>
</dbReference>
<reference evidence="4 5" key="1">
    <citation type="submission" date="2019-02" db="EMBL/GenBank/DDBJ databases">
        <title>Deep-cultivation of Planctomycetes and their phenomic and genomic characterization uncovers novel biology.</title>
        <authorList>
            <person name="Wiegand S."/>
            <person name="Jogler M."/>
            <person name="Boedeker C."/>
            <person name="Pinto D."/>
            <person name="Vollmers J."/>
            <person name="Rivas-Marin E."/>
            <person name="Kohn T."/>
            <person name="Peeters S.H."/>
            <person name="Heuer A."/>
            <person name="Rast P."/>
            <person name="Oberbeckmann S."/>
            <person name="Bunk B."/>
            <person name="Jeske O."/>
            <person name="Meyerdierks A."/>
            <person name="Storesund J.E."/>
            <person name="Kallscheuer N."/>
            <person name="Luecker S."/>
            <person name="Lage O.M."/>
            <person name="Pohl T."/>
            <person name="Merkel B.J."/>
            <person name="Hornburger P."/>
            <person name="Mueller R.-W."/>
            <person name="Bruemmer F."/>
            <person name="Labrenz M."/>
            <person name="Spormann A.M."/>
            <person name="Op den Camp H."/>
            <person name="Overmann J."/>
            <person name="Amann R."/>
            <person name="Jetten M.S.M."/>
            <person name="Mascher T."/>
            <person name="Medema M.H."/>
            <person name="Devos D.P."/>
            <person name="Kaster A.-K."/>
            <person name="Ovreas L."/>
            <person name="Rohde M."/>
            <person name="Galperin M.Y."/>
            <person name="Jogler C."/>
        </authorList>
    </citation>
    <scope>NUCLEOTIDE SEQUENCE [LARGE SCALE GENOMIC DNA]</scope>
    <source>
        <strain evidence="4 5">Pla133</strain>
    </source>
</reference>
<dbReference type="Pfam" id="PF08447">
    <property type="entry name" value="PAS_3"/>
    <property type="match status" value="1"/>
</dbReference>
<dbReference type="InterPro" id="IPR001610">
    <property type="entry name" value="PAC"/>
</dbReference>
<proteinExistence type="predicted"/>
<dbReference type="Gene3D" id="3.20.20.450">
    <property type="entry name" value="EAL domain"/>
    <property type="match status" value="1"/>
</dbReference>
<dbReference type="SUPFAM" id="SSF141868">
    <property type="entry name" value="EAL domain-like"/>
    <property type="match status" value="1"/>
</dbReference>
<keyword evidence="5" id="KW-1185">Reference proteome</keyword>
<dbReference type="CDD" id="cd01949">
    <property type="entry name" value="GGDEF"/>
    <property type="match status" value="1"/>
</dbReference>
<sequence>MNERWRAVVVESDPRGIEELRCVLDQPGAPPLDLVLATTAGEARVALDAAPCEVILLDLEFGAAADDASAAGCVDALALVAEFGARWPVVLLAREDHPELVDRTLRSGAQDLLLRGQFNGPALRRTIERARMRASLVRELDLVRRRYVLATEASHDVIWEWDIGTGEVICSAALKELLGIDPTELGGRLDSWIELVHPSEHTRFRDGLARLLEQPLERFRIECRMRDRERGYRMIRLQGRAVIDAHGRPERMVGSLRDVTYARAEVERLMHDAHHDALTGAVTRGVLLDRVRQAVERGRRRPGLRTAVMFIDLDRFKPLNDEHGHAAGDAALIEVVRRLRGCLRPADTVARMGGDEFGVLLEDLDGARDAEHVARRILASLRKPFQLDGLNLDLAASIGLVVVVGDGPDPDEVLRRADRAMYHAKAAGRAALAIWSSDLESDEELGEFELEPQRRPADQPRLVVRPVVELISRATVGAEIGACYGPDSPPRPLDPIGVEALLRLLGGAAPQAARARLIDLRVSASCLMTSTTAVTLEHVLDALSVGSNRVRLALPEDSLVLGGDELAAGVRRLRARGHAVLVDDFGERYAPLALLRRGGVDGARLAPRMLEAGGDEALLEVIVQHCLRNGFELVATGVDRERAAERLIAAGCALASGPHLGEPRPLGSDPWSWIRPAAVGRTES</sequence>
<accession>A0A518BSX2</accession>
<dbReference type="SMART" id="SM00267">
    <property type="entry name" value="GGDEF"/>
    <property type="match status" value="1"/>
</dbReference>
<dbReference type="CDD" id="cd00130">
    <property type="entry name" value="PAS"/>
    <property type="match status" value="1"/>
</dbReference>
<dbReference type="InterPro" id="IPR035919">
    <property type="entry name" value="EAL_sf"/>
</dbReference>
<dbReference type="NCBIfam" id="TIGR00229">
    <property type="entry name" value="sensory_box"/>
    <property type="match status" value="1"/>
</dbReference>
<keyword evidence="4" id="KW-0378">Hydrolase</keyword>
<dbReference type="InterPro" id="IPR000014">
    <property type="entry name" value="PAS"/>
</dbReference>
<dbReference type="EC" id="3.1.4.52" evidence="4"/>
<dbReference type="SMART" id="SM00086">
    <property type="entry name" value="PAC"/>
    <property type="match status" value="1"/>
</dbReference>
<dbReference type="InterPro" id="IPR011006">
    <property type="entry name" value="CheY-like_superfamily"/>
</dbReference>
<dbReference type="EMBL" id="CP036287">
    <property type="protein sequence ID" value="QDU70074.1"/>
    <property type="molecule type" value="Genomic_DNA"/>
</dbReference>
<name>A0A518BSX2_9BACT</name>
<dbReference type="PANTHER" id="PTHR44757:SF2">
    <property type="entry name" value="BIOFILM ARCHITECTURE MAINTENANCE PROTEIN MBAA"/>
    <property type="match status" value="1"/>
</dbReference>
<dbReference type="RefSeq" id="WP_145070568.1">
    <property type="nucleotide sequence ID" value="NZ_CP036287.1"/>
</dbReference>
<evidence type="ECO:0000313" key="5">
    <source>
        <dbReference type="Proteomes" id="UP000316921"/>
    </source>
</evidence>
<dbReference type="AlphaFoldDB" id="A0A518BSX2"/>
<dbReference type="PROSITE" id="PS50112">
    <property type="entry name" value="PAS"/>
    <property type="match status" value="1"/>
</dbReference>
<dbReference type="PANTHER" id="PTHR44757">
    <property type="entry name" value="DIGUANYLATE CYCLASE DGCP"/>
    <property type="match status" value="1"/>
</dbReference>
<dbReference type="InterPro" id="IPR052155">
    <property type="entry name" value="Biofilm_reg_signaling"/>
</dbReference>
<evidence type="ECO:0000313" key="4">
    <source>
        <dbReference type="EMBL" id="QDU70074.1"/>
    </source>
</evidence>
<dbReference type="NCBIfam" id="TIGR00254">
    <property type="entry name" value="GGDEF"/>
    <property type="match status" value="1"/>
</dbReference>
<dbReference type="Gene3D" id="3.30.70.270">
    <property type="match status" value="1"/>
</dbReference>
<dbReference type="Pfam" id="PF00990">
    <property type="entry name" value="GGDEF"/>
    <property type="match status" value="1"/>
</dbReference>
<dbReference type="Gene3D" id="3.40.50.2300">
    <property type="match status" value="1"/>
</dbReference>
<dbReference type="SUPFAM" id="SSF55073">
    <property type="entry name" value="Nucleotide cyclase"/>
    <property type="match status" value="1"/>
</dbReference>
<dbReference type="InterPro" id="IPR035965">
    <property type="entry name" value="PAS-like_dom_sf"/>
</dbReference>
<evidence type="ECO:0000259" key="3">
    <source>
        <dbReference type="PROSITE" id="PS50887"/>
    </source>
</evidence>
<feature type="domain" description="GGDEF" evidence="3">
    <location>
        <begin position="304"/>
        <end position="437"/>
    </location>
</feature>
<dbReference type="Proteomes" id="UP000316921">
    <property type="component" value="Chromosome"/>
</dbReference>
<dbReference type="Pfam" id="PF00563">
    <property type="entry name" value="EAL"/>
    <property type="match status" value="1"/>
</dbReference>
<dbReference type="Gene3D" id="3.30.450.20">
    <property type="entry name" value="PAS domain"/>
    <property type="match status" value="1"/>
</dbReference>
<dbReference type="InterPro" id="IPR029787">
    <property type="entry name" value="Nucleotide_cyclase"/>
</dbReference>
<dbReference type="PROSITE" id="PS50887">
    <property type="entry name" value="GGDEF"/>
    <property type="match status" value="1"/>
</dbReference>
<feature type="domain" description="PAS" evidence="1">
    <location>
        <begin position="143"/>
        <end position="215"/>
    </location>
</feature>
<evidence type="ECO:0000259" key="1">
    <source>
        <dbReference type="PROSITE" id="PS50112"/>
    </source>
</evidence>
<dbReference type="InterPro" id="IPR001633">
    <property type="entry name" value="EAL_dom"/>
</dbReference>